<protein>
    <submittedName>
        <fullName evidence="2">Uncharacterized protein</fullName>
    </submittedName>
</protein>
<accession>A0A0L9THP7</accession>
<dbReference type="Gramene" id="KOM30075">
    <property type="protein sequence ID" value="KOM30075"/>
    <property type="gene ID" value="LR48_Vigan853s000300"/>
</dbReference>
<name>A0A0L9THP7_PHAAN</name>
<reference evidence="3" key="1">
    <citation type="journal article" date="2015" name="Proc. Natl. Acad. Sci. U.S.A.">
        <title>Genome sequencing of adzuki bean (Vigna angularis) provides insight into high starch and low fat accumulation and domestication.</title>
        <authorList>
            <person name="Yang K."/>
            <person name="Tian Z."/>
            <person name="Chen C."/>
            <person name="Luo L."/>
            <person name="Zhao B."/>
            <person name="Wang Z."/>
            <person name="Yu L."/>
            <person name="Li Y."/>
            <person name="Sun Y."/>
            <person name="Li W."/>
            <person name="Chen Y."/>
            <person name="Li Y."/>
            <person name="Zhang Y."/>
            <person name="Ai D."/>
            <person name="Zhao J."/>
            <person name="Shang C."/>
            <person name="Ma Y."/>
            <person name="Wu B."/>
            <person name="Wang M."/>
            <person name="Gao L."/>
            <person name="Sun D."/>
            <person name="Zhang P."/>
            <person name="Guo F."/>
            <person name="Wang W."/>
            <person name="Li Y."/>
            <person name="Wang J."/>
            <person name="Varshney R.K."/>
            <person name="Wang J."/>
            <person name="Ling H.Q."/>
            <person name="Wan P."/>
        </authorList>
    </citation>
    <scope>NUCLEOTIDE SEQUENCE</scope>
    <source>
        <strain evidence="3">cv. Jingnong 6</strain>
    </source>
</reference>
<evidence type="ECO:0000313" key="3">
    <source>
        <dbReference type="Proteomes" id="UP000053144"/>
    </source>
</evidence>
<sequence length="407" mass="44372">MSPVCSDPGLPRTSFLVTLACHKPRLPPIGPDCYEPGLFEPRLRQSRLHEPSRFGPSSTTSPTYLDPRLSPTLFPATPACPACNGPYLIGPSPACYELVLSGPSLACYKLGLTSSLRNLLGVLLPPSHFPFVHSNIKSPSLPLSRTTIDTHFSHSLTHSLSLSLNPTGHREPPPTVSPVLTPEQSPPFTADHHLVQRLQRSLVFRTGAMLMAEDGNGSSGDGGSRQSEKSVAVVVAGRLELHGGAEWVAEIRKRNGELGWTTGSKGFSKGGAWRLTVHGRPRRDLRRRDGCVVMRCPRVAAGFTRFYLLLVAGPSGRCFNYREAPRQLACMRVAAPVSGSCKGGEFLPGQAKKKNEDDGCGKPWALEMKMEEMKRLTVSCWLCVNMEDGYFAVSDDNEEEEDQDRGP</sequence>
<proteinExistence type="predicted"/>
<dbReference type="EMBL" id="KQ258563">
    <property type="protein sequence ID" value="KOM30075.1"/>
    <property type="molecule type" value="Genomic_DNA"/>
</dbReference>
<evidence type="ECO:0000256" key="1">
    <source>
        <dbReference type="SAM" id="MobiDB-lite"/>
    </source>
</evidence>
<evidence type="ECO:0000313" key="2">
    <source>
        <dbReference type="EMBL" id="KOM30075.1"/>
    </source>
</evidence>
<feature type="region of interest" description="Disordered" evidence="1">
    <location>
        <begin position="161"/>
        <end position="188"/>
    </location>
</feature>
<dbReference type="Proteomes" id="UP000053144">
    <property type="component" value="Unassembled WGS sequence"/>
</dbReference>
<organism evidence="2 3">
    <name type="scientific">Phaseolus angularis</name>
    <name type="common">Azuki bean</name>
    <name type="synonym">Vigna angularis</name>
    <dbReference type="NCBI Taxonomy" id="3914"/>
    <lineage>
        <taxon>Eukaryota</taxon>
        <taxon>Viridiplantae</taxon>
        <taxon>Streptophyta</taxon>
        <taxon>Embryophyta</taxon>
        <taxon>Tracheophyta</taxon>
        <taxon>Spermatophyta</taxon>
        <taxon>Magnoliopsida</taxon>
        <taxon>eudicotyledons</taxon>
        <taxon>Gunneridae</taxon>
        <taxon>Pentapetalae</taxon>
        <taxon>rosids</taxon>
        <taxon>fabids</taxon>
        <taxon>Fabales</taxon>
        <taxon>Fabaceae</taxon>
        <taxon>Papilionoideae</taxon>
        <taxon>50 kb inversion clade</taxon>
        <taxon>NPAAA clade</taxon>
        <taxon>indigoferoid/millettioid clade</taxon>
        <taxon>Phaseoleae</taxon>
        <taxon>Vigna</taxon>
    </lineage>
</organism>
<gene>
    <name evidence="2" type="ORF">LR48_Vigan853s000300</name>
</gene>
<dbReference type="AlphaFoldDB" id="A0A0L9THP7"/>